<dbReference type="STRING" id="63057.A0A2P5AKX9"/>
<name>A0A2P5AKX9_TREOI</name>
<dbReference type="InParanoid" id="A0A2P5AKX9"/>
<gene>
    <name evidence="8" type="ORF">TorRG33x02_347850</name>
</gene>
<dbReference type="AlphaFoldDB" id="A0A2P5AKX9"/>
<keyword evidence="9" id="KW-1185">Reference proteome</keyword>
<dbReference type="OrthoDB" id="9890280at2759"/>
<evidence type="ECO:0000256" key="4">
    <source>
        <dbReference type="ARBA" id="ARBA00022763"/>
    </source>
</evidence>
<dbReference type="GO" id="GO:2000001">
    <property type="term" value="P:regulation of DNA damage checkpoint"/>
    <property type="evidence" value="ECO:0007669"/>
    <property type="project" value="TreeGrafter"/>
</dbReference>
<organism evidence="8 9">
    <name type="scientific">Trema orientale</name>
    <name type="common">Charcoal tree</name>
    <name type="synonym">Celtis orientalis</name>
    <dbReference type="NCBI Taxonomy" id="63057"/>
    <lineage>
        <taxon>Eukaryota</taxon>
        <taxon>Viridiplantae</taxon>
        <taxon>Streptophyta</taxon>
        <taxon>Embryophyta</taxon>
        <taxon>Tracheophyta</taxon>
        <taxon>Spermatophyta</taxon>
        <taxon>Magnoliopsida</taxon>
        <taxon>eudicotyledons</taxon>
        <taxon>Gunneridae</taxon>
        <taxon>Pentapetalae</taxon>
        <taxon>rosids</taxon>
        <taxon>fabids</taxon>
        <taxon>Rosales</taxon>
        <taxon>Cannabaceae</taxon>
        <taxon>Trema</taxon>
    </lineage>
</organism>
<dbReference type="EMBL" id="JXTC01000798">
    <property type="protein sequence ID" value="PON37195.1"/>
    <property type="molecule type" value="Genomic_DNA"/>
</dbReference>
<evidence type="ECO:0000256" key="2">
    <source>
        <dbReference type="ARBA" id="ARBA00022574"/>
    </source>
</evidence>
<evidence type="ECO:0000256" key="3">
    <source>
        <dbReference type="ARBA" id="ARBA00022737"/>
    </source>
</evidence>
<evidence type="ECO:0000256" key="1">
    <source>
        <dbReference type="ARBA" id="ARBA00005434"/>
    </source>
</evidence>
<dbReference type="InterPro" id="IPR019775">
    <property type="entry name" value="WD40_repeat_CS"/>
</dbReference>
<comment type="caution">
    <text evidence="8">The sequence shown here is derived from an EMBL/GenBank/DDBJ whole genome shotgun (WGS) entry which is preliminary data.</text>
</comment>
<sequence>MASTELTEYERKRLDNIRRRDEMMAGLKIHSMATELTALTKRHSHVTKPDKVPQKKPRNDTPVVKRQSLRTRGMPPDSKAVSKRLRMKEAYCGEGSDRALIETIVGIGKKSRVGISKEVESGTDGVCKDGSLGVSGNEEHIKALRFFPCDSSRIIVAGNRFGSVGFWNLDHDIEEEEGIYRYRPHQSSISGISIHPHCLTKGRPRGGLKIWDARTGNCTTQWSLHDGKTNSIDFSSENPNIMATSSTDGTACIWDLRRIDADKPKTLKTVRHEATISFAYFSPSGKCLATTGYSGTIGITGGANFEETSFISHSNPSYIQVPISGVWGWDDSHLFVSSLKKRIDVICLAQRNTSFALESPHLESAPMRLDAHPHNVGMLAGVTSWGRIYVWTLN</sequence>
<dbReference type="InterPro" id="IPR015943">
    <property type="entry name" value="WD40/YVTN_repeat-like_dom_sf"/>
</dbReference>
<dbReference type="GO" id="GO:0003677">
    <property type="term" value="F:DNA binding"/>
    <property type="evidence" value="ECO:0007669"/>
    <property type="project" value="UniProtKB-KW"/>
</dbReference>
<dbReference type="Proteomes" id="UP000237000">
    <property type="component" value="Unassembled WGS sequence"/>
</dbReference>
<dbReference type="PROSITE" id="PS00678">
    <property type="entry name" value="WD_REPEATS_1"/>
    <property type="match status" value="1"/>
</dbReference>
<evidence type="ECO:0000256" key="5">
    <source>
        <dbReference type="ARBA" id="ARBA00023125"/>
    </source>
</evidence>
<dbReference type="GO" id="GO:0005634">
    <property type="term" value="C:nucleus"/>
    <property type="evidence" value="ECO:0007669"/>
    <property type="project" value="TreeGrafter"/>
</dbReference>
<dbReference type="InterPro" id="IPR036322">
    <property type="entry name" value="WD40_repeat_dom_sf"/>
</dbReference>
<evidence type="ECO:0000256" key="6">
    <source>
        <dbReference type="PROSITE-ProRule" id="PRU00221"/>
    </source>
</evidence>
<feature type="region of interest" description="Disordered" evidence="7">
    <location>
        <begin position="41"/>
        <end position="79"/>
    </location>
</feature>
<protein>
    <submittedName>
        <fullName evidence="8">Guanine nucleotide-binding protein, beta subunit</fullName>
    </submittedName>
</protein>
<dbReference type="PANTHER" id="PTHR14773">
    <property type="entry name" value="WD REPEAT-CONTAINING PROTEIN 76"/>
    <property type="match status" value="1"/>
</dbReference>
<keyword evidence="2 6" id="KW-0853">WD repeat</keyword>
<dbReference type="Gene3D" id="2.130.10.10">
    <property type="entry name" value="YVTN repeat-like/Quinoprotein amine dehydrogenase"/>
    <property type="match status" value="1"/>
</dbReference>
<comment type="similarity">
    <text evidence="1">Belongs to the WD repeat DDB2/WDR76 family.</text>
</comment>
<evidence type="ECO:0000256" key="7">
    <source>
        <dbReference type="SAM" id="MobiDB-lite"/>
    </source>
</evidence>
<dbReference type="PROSITE" id="PS50082">
    <property type="entry name" value="WD_REPEATS_2"/>
    <property type="match status" value="1"/>
</dbReference>
<feature type="repeat" description="WD" evidence="6">
    <location>
        <begin position="222"/>
        <end position="257"/>
    </location>
</feature>
<dbReference type="Pfam" id="PF00400">
    <property type="entry name" value="WD40"/>
    <property type="match status" value="2"/>
</dbReference>
<feature type="compositionally biased region" description="Basic and acidic residues" evidence="7">
    <location>
        <begin position="47"/>
        <end position="59"/>
    </location>
</feature>
<dbReference type="PANTHER" id="PTHR14773:SF0">
    <property type="entry name" value="WD REPEAT-CONTAINING PROTEIN 76"/>
    <property type="match status" value="1"/>
</dbReference>
<dbReference type="GO" id="GO:0006974">
    <property type="term" value="P:DNA damage response"/>
    <property type="evidence" value="ECO:0007669"/>
    <property type="project" value="UniProtKB-KW"/>
</dbReference>
<keyword evidence="5" id="KW-0238">DNA-binding</keyword>
<dbReference type="InterPro" id="IPR001680">
    <property type="entry name" value="WD40_rpt"/>
</dbReference>
<evidence type="ECO:0000313" key="8">
    <source>
        <dbReference type="EMBL" id="PON37195.1"/>
    </source>
</evidence>
<dbReference type="SMART" id="SM00320">
    <property type="entry name" value="WD40"/>
    <property type="match status" value="3"/>
</dbReference>
<keyword evidence="4" id="KW-0227">DNA damage</keyword>
<evidence type="ECO:0000313" key="9">
    <source>
        <dbReference type="Proteomes" id="UP000237000"/>
    </source>
</evidence>
<dbReference type="InterPro" id="IPR050853">
    <property type="entry name" value="WD_repeat_DNA-damage-binding"/>
</dbReference>
<proteinExistence type="inferred from homology"/>
<accession>A0A2P5AKX9</accession>
<reference evidence="9" key="1">
    <citation type="submission" date="2016-06" db="EMBL/GenBank/DDBJ databases">
        <title>Parallel loss of symbiosis genes in relatives of nitrogen-fixing non-legume Parasponia.</title>
        <authorList>
            <person name="Van Velzen R."/>
            <person name="Holmer R."/>
            <person name="Bu F."/>
            <person name="Rutten L."/>
            <person name="Van Zeijl A."/>
            <person name="Liu W."/>
            <person name="Santuari L."/>
            <person name="Cao Q."/>
            <person name="Sharma T."/>
            <person name="Shen D."/>
            <person name="Roswanjaya Y."/>
            <person name="Wardhani T."/>
            <person name="Kalhor M.S."/>
            <person name="Jansen J."/>
            <person name="Van den Hoogen J."/>
            <person name="Gungor B."/>
            <person name="Hartog M."/>
            <person name="Hontelez J."/>
            <person name="Verver J."/>
            <person name="Yang W.-C."/>
            <person name="Schijlen E."/>
            <person name="Repin R."/>
            <person name="Schilthuizen M."/>
            <person name="Schranz E."/>
            <person name="Heidstra R."/>
            <person name="Miyata K."/>
            <person name="Fedorova E."/>
            <person name="Kohlen W."/>
            <person name="Bisseling T."/>
            <person name="Smit S."/>
            <person name="Geurts R."/>
        </authorList>
    </citation>
    <scope>NUCLEOTIDE SEQUENCE [LARGE SCALE GENOMIC DNA]</scope>
    <source>
        <strain evidence="9">cv. RG33-2</strain>
    </source>
</reference>
<dbReference type="SUPFAM" id="SSF50978">
    <property type="entry name" value="WD40 repeat-like"/>
    <property type="match status" value="1"/>
</dbReference>
<keyword evidence="3" id="KW-0677">Repeat</keyword>